<dbReference type="EMBL" id="HBUF01195035">
    <property type="protein sequence ID" value="CAG6659730.1"/>
    <property type="molecule type" value="Transcribed_RNA"/>
</dbReference>
<evidence type="ECO:0000256" key="1">
    <source>
        <dbReference type="SAM" id="Phobius"/>
    </source>
</evidence>
<protein>
    <submittedName>
        <fullName evidence="2">Uncharacterized protein</fullName>
    </submittedName>
</protein>
<keyword evidence="1" id="KW-0812">Transmembrane</keyword>
<feature type="transmembrane region" description="Helical" evidence="1">
    <location>
        <begin position="141"/>
        <end position="158"/>
    </location>
</feature>
<evidence type="ECO:0000313" key="2">
    <source>
        <dbReference type="EMBL" id="CAG6659730.1"/>
    </source>
</evidence>
<proteinExistence type="predicted"/>
<organism evidence="2">
    <name type="scientific">Cacopsylla melanoneura</name>
    <dbReference type="NCBI Taxonomy" id="428564"/>
    <lineage>
        <taxon>Eukaryota</taxon>
        <taxon>Metazoa</taxon>
        <taxon>Ecdysozoa</taxon>
        <taxon>Arthropoda</taxon>
        <taxon>Hexapoda</taxon>
        <taxon>Insecta</taxon>
        <taxon>Pterygota</taxon>
        <taxon>Neoptera</taxon>
        <taxon>Paraneoptera</taxon>
        <taxon>Hemiptera</taxon>
        <taxon>Sternorrhyncha</taxon>
        <taxon>Psylloidea</taxon>
        <taxon>Psyllidae</taxon>
        <taxon>Psyllinae</taxon>
        <taxon>Cacopsylla</taxon>
    </lineage>
</organism>
<name>A0A8D8S0L8_9HEMI</name>
<reference evidence="2" key="1">
    <citation type="submission" date="2021-05" db="EMBL/GenBank/DDBJ databases">
        <authorList>
            <person name="Alioto T."/>
            <person name="Alioto T."/>
            <person name="Gomez Garrido J."/>
        </authorList>
    </citation>
    <scope>NUCLEOTIDE SEQUENCE</scope>
</reference>
<keyword evidence="1" id="KW-0472">Membrane</keyword>
<sequence length="159" mass="18878">MGPLFGKSIHHETPFYIKYSRYTWYMVYPTCVGTYLSSYFNNLIYRVTQNERGSPGMFSMFTDKFRKKTSIYYSSNDVFSDQFYLNNWLSLEYTMFHIKKDHRGNVVHHKTLRHGIKSCHIPNTEVICARCNRTGVILVETNYSSLFFFLSSIVVFLFF</sequence>
<accession>A0A8D8S0L8</accession>
<dbReference type="AlphaFoldDB" id="A0A8D8S0L8"/>
<keyword evidence="1" id="KW-1133">Transmembrane helix</keyword>